<reference evidence="5" key="2">
    <citation type="submission" date="2025-09" db="UniProtKB">
        <authorList>
            <consortium name="Ensembl"/>
        </authorList>
    </citation>
    <scope>IDENTIFICATION</scope>
</reference>
<feature type="compositionally biased region" description="Basic and acidic residues" evidence="3">
    <location>
        <begin position="406"/>
        <end position="423"/>
    </location>
</feature>
<keyword evidence="2" id="KW-0175">Coiled coil</keyword>
<proteinExistence type="predicted"/>
<gene>
    <name evidence="5" type="primary">IQCE</name>
</gene>
<evidence type="ECO:0000313" key="6">
    <source>
        <dbReference type="Proteomes" id="UP000694391"/>
    </source>
</evidence>
<keyword evidence="4" id="KW-1133">Transmembrane helix</keyword>
<name>A0A8C0R4Z4_CANLU</name>
<feature type="region of interest" description="Disordered" evidence="3">
    <location>
        <begin position="406"/>
        <end position="465"/>
    </location>
</feature>
<evidence type="ECO:0000256" key="1">
    <source>
        <dbReference type="ARBA" id="ARBA00022737"/>
    </source>
</evidence>
<dbReference type="PANTHER" id="PTHR22590">
    <property type="entry name" value="MYOSIN MOTOR DOMAIN-CONTAINING PROTEIN"/>
    <property type="match status" value="1"/>
</dbReference>
<sequence>MWLPVGEPGCGDGSSTQSPYHSKPRKVASWRSLRTAASMPLGNRMSLTPQKLWLGSTKQGSLTQPLKSDLTLEHAWTNPPSSTPDYLTEALRMKRSNLRRSASNGHVPGTLIYREKEDMYDEIIELKKSLHMQKSDVDLMRTKLRRLEEENSRKDRQIEQLLDSSRGPDFVRTLAEKRPDTGWVINGLKQRILKLEQQCKEKDNTINKLQTDMKTTNLEEMRIAMETYYEEIHRLQTLLASSETVGKKPPGEKKMGLRRQKKVSSALLSLSRSVQELTEENQSLKEDLDRVLSNSPTVSTMKGYMEWSKPRLLRRITELEKKISSMESPKLHASEVVKANAVVHSASSSTVSRQPRGDQHEDNEHLRGTVRSLKGERNALQMQLQEKDLEMKQLLQTNADLQKELEDMKGGEEERRGREEALRHFQSSLQPRPSLPTSRLSQQDHEPDPSEEGFSWPPSTCSEGQRDTAARILQARWKRYCQQVRARGASLWSTATVLQSAFRGHLARVKLLSSQACTSESPGPPSPPGQQDPLPPRVPSRAIQAQDDPGEEEAITTIQSVLRAHLARVRHSAASQRATPAASRRRRPALAPARQPPAPPCPAFPGNFISSWISMQGAAGPLGSKNSVAAAPEVQGVQARAGACPRATTQAQSMAVSREVPPASALIPQAAGKGEPTGGSPGASCSSFQEPTGHTVGASWLMCLWFLFLALTGTVWFPSLRPAPFLFVSFEQSFACICFSASLRSKSCRNPWTWQDCYTPATRPSPCSAQWLTWGPGLGPAASCVR</sequence>
<keyword evidence="6" id="KW-1185">Reference proteome</keyword>
<dbReference type="GO" id="GO:0035108">
    <property type="term" value="P:limb morphogenesis"/>
    <property type="evidence" value="ECO:0007669"/>
    <property type="project" value="Ensembl"/>
</dbReference>
<dbReference type="InterPro" id="IPR000048">
    <property type="entry name" value="IQ_motif_EF-hand-BS"/>
</dbReference>
<feature type="compositionally biased region" description="Basic and acidic residues" evidence="3">
    <location>
        <begin position="355"/>
        <end position="374"/>
    </location>
</feature>
<evidence type="ECO:0000256" key="3">
    <source>
        <dbReference type="SAM" id="MobiDB-lite"/>
    </source>
</evidence>
<evidence type="ECO:0000313" key="5">
    <source>
        <dbReference type="Ensembl" id="ENSCAFP00020026539.1"/>
    </source>
</evidence>
<feature type="region of interest" description="Disordered" evidence="3">
    <location>
        <begin position="569"/>
        <end position="601"/>
    </location>
</feature>
<dbReference type="Proteomes" id="UP000694391">
    <property type="component" value="Unplaced"/>
</dbReference>
<dbReference type="Gene3D" id="1.20.5.190">
    <property type="match status" value="1"/>
</dbReference>
<dbReference type="Pfam" id="PF00612">
    <property type="entry name" value="IQ"/>
    <property type="match status" value="2"/>
</dbReference>
<protein>
    <submittedName>
        <fullName evidence="5">IQ motif containing E</fullName>
    </submittedName>
</protein>
<feature type="region of interest" description="Disordered" evidence="3">
    <location>
        <begin position="344"/>
        <end position="374"/>
    </location>
</feature>
<feature type="transmembrane region" description="Helical" evidence="4">
    <location>
        <begin position="697"/>
        <end position="717"/>
    </location>
</feature>
<feature type="compositionally biased region" description="Low complexity" evidence="3">
    <location>
        <begin position="573"/>
        <end position="582"/>
    </location>
</feature>
<dbReference type="PROSITE" id="PS50096">
    <property type="entry name" value="IQ"/>
    <property type="match status" value="2"/>
</dbReference>
<feature type="coiled-coil region" evidence="2">
    <location>
        <begin position="267"/>
        <end position="294"/>
    </location>
</feature>
<reference evidence="5" key="1">
    <citation type="submission" date="2025-08" db="UniProtKB">
        <authorList>
            <consortium name="Ensembl"/>
        </authorList>
    </citation>
    <scope>IDENTIFICATION</scope>
</reference>
<keyword evidence="4" id="KW-0472">Membrane</keyword>
<feature type="region of interest" description="Disordered" evidence="3">
    <location>
        <begin position="1"/>
        <end position="27"/>
    </location>
</feature>
<dbReference type="Ensembl" id="ENSCAFT00020030659.1">
    <property type="protein sequence ID" value="ENSCAFP00020026539.1"/>
    <property type="gene ID" value="ENSCAFG00020020835.1"/>
</dbReference>
<feature type="compositionally biased region" description="Pro residues" evidence="3">
    <location>
        <begin position="522"/>
        <end position="538"/>
    </location>
</feature>
<keyword evidence="4" id="KW-0812">Transmembrane</keyword>
<feature type="region of interest" description="Disordered" evidence="3">
    <location>
        <begin position="514"/>
        <end position="553"/>
    </location>
</feature>
<dbReference type="SMART" id="SM00015">
    <property type="entry name" value="IQ"/>
    <property type="match status" value="3"/>
</dbReference>
<dbReference type="InterPro" id="IPR052318">
    <property type="entry name" value="CellDiv_DevSignal_Domain"/>
</dbReference>
<evidence type="ECO:0000256" key="4">
    <source>
        <dbReference type="SAM" id="Phobius"/>
    </source>
</evidence>
<dbReference type="PANTHER" id="PTHR22590:SF3">
    <property type="entry name" value="IQ DOMAIN-CONTAINING PROTEIN E"/>
    <property type="match status" value="1"/>
</dbReference>
<dbReference type="GeneTree" id="ENSGT00940000156018"/>
<dbReference type="AlphaFoldDB" id="A0A8C0R4Z4"/>
<feature type="coiled-coil region" evidence="2">
    <location>
        <begin position="130"/>
        <end position="238"/>
    </location>
</feature>
<organism evidence="5 6">
    <name type="scientific">Canis lupus dingo</name>
    <name type="common">dingo</name>
    <dbReference type="NCBI Taxonomy" id="286419"/>
    <lineage>
        <taxon>Eukaryota</taxon>
        <taxon>Metazoa</taxon>
        <taxon>Chordata</taxon>
        <taxon>Craniata</taxon>
        <taxon>Vertebrata</taxon>
        <taxon>Euteleostomi</taxon>
        <taxon>Mammalia</taxon>
        <taxon>Eutheria</taxon>
        <taxon>Laurasiatheria</taxon>
        <taxon>Carnivora</taxon>
        <taxon>Caniformia</taxon>
        <taxon>Canidae</taxon>
        <taxon>Canis</taxon>
    </lineage>
</organism>
<accession>A0A8C0R4Z4</accession>
<keyword evidence="1" id="KW-0677">Repeat</keyword>
<feature type="compositionally biased region" description="Polar residues" evidence="3">
    <location>
        <begin position="425"/>
        <end position="441"/>
    </location>
</feature>
<evidence type="ECO:0000256" key="2">
    <source>
        <dbReference type="SAM" id="Coils"/>
    </source>
</evidence>